<feature type="transmembrane region" description="Helical" evidence="10">
    <location>
        <begin position="330"/>
        <end position="349"/>
    </location>
</feature>
<feature type="transmembrane region" description="Helical" evidence="10">
    <location>
        <begin position="199"/>
        <end position="220"/>
    </location>
</feature>
<sequence length="356" mass="37225">MSDTTTDPAGGAPAEPAPAGGDSPATQERAGRALSFDTIRPFLGPLVMLALLIVFGALYPDTFLTKTNLVNNVLGQITFLAIVASGQTVVMVVGEFDLSVSGLAALSTVMTAGLIATRTVSGDEASPGPVLWAVLLGLGVGVLGGLLNGYLVSYVGVLAFIATLGMSVVFENLALRRVDGKPVYGLVENNFVDLVQGEWAGIPKTIFYAVAVAAIVWFLLDRTTLGRRMYAVGGNIEAARYSGIDVRRVKLAAFVIAGLGAAIAGIMQSAYNETANTSAPGNWLLMSIAAVFLGMAMFRDGRPNLPGTILGVILLRLIENGLNYTSINNYVQEVILGVAIVVAVVPPALSRLRRAR</sequence>
<keyword evidence="7 10" id="KW-0472">Membrane</keyword>
<keyword evidence="12" id="KW-1185">Reference proteome</keyword>
<evidence type="ECO:0000256" key="7">
    <source>
        <dbReference type="ARBA" id="ARBA00023136"/>
    </source>
</evidence>
<evidence type="ECO:0000256" key="5">
    <source>
        <dbReference type="ARBA" id="ARBA00022692"/>
    </source>
</evidence>
<evidence type="ECO:0000256" key="1">
    <source>
        <dbReference type="ARBA" id="ARBA00004651"/>
    </source>
</evidence>
<dbReference type="CDD" id="cd06579">
    <property type="entry name" value="TM_PBP1_transp_AraH_like"/>
    <property type="match status" value="1"/>
</dbReference>
<feature type="transmembrane region" description="Helical" evidence="10">
    <location>
        <begin position="100"/>
        <end position="117"/>
    </location>
</feature>
<evidence type="ECO:0000256" key="8">
    <source>
        <dbReference type="ARBA" id="ARBA00039381"/>
    </source>
</evidence>
<dbReference type="Pfam" id="PF02653">
    <property type="entry name" value="BPD_transp_2"/>
    <property type="match status" value="1"/>
</dbReference>
<evidence type="ECO:0000256" key="9">
    <source>
        <dbReference type="SAM" id="MobiDB-lite"/>
    </source>
</evidence>
<dbReference type="GO" id="GO:0005886">
    <property type="term" value="C:plasma membrane"/>
    <property type="evidence" value="ECO:0007669"/>
    <property type="project" value="UniProtKB-SubCell"/>
</dbReference>
<keyword evidence="6 10" id="KW-1133">Transmembrane helix</keyword>
<feature type="compositionally biased region" description="Low complexity" evidence="9">
    <location>
        <begin position="1"/>
        <end position="25"/>
    </location>
</feature>
<keyword evidence="4" id="KW-0997">Cell inner membrane</keyword>
<dbReference type="RefSeq" id="WP_015442359.1">
    <property type="nucleotide sequence ID" value="NC_020520.1"/>
</dbReference>
<feature type="transmembrane region" description="Helical" evidence="10">
    <location>
        <begin position="251"/>
        <end position="271"/>
    </location>
</feature>
<organism evidence="11 12">
    <name type="scientific">Ilumatobacter coccineus (strain NBRC 103263 / KCTC 29153 / YM16-304)</name>
    <dbReference type="NCBI Taxonomy" id="1313172"/>
    <lineage>
        <taxon>Bacteria</taxon>
        <taxon>Bacillati</taxon>
        <taxon>Actinomycetota</taxon>
        <taxon>Acidimicrobiia</taxon>
        <taxon>Acidimicrobiales</taxon>
        <taxon>Ilumatobacteraceae</taxon>
        <taxon>Ilumatobacter</taxon>
    </lineage>
</organism>
<feature type="transmembrane region" description="Helical" evidence="10">
    <location>
        <begin position="154"/>
        <end position="175"/>
    </location>
</feature>
<keyword evidence="3" id="KW-1003">Cell membrane</keyword>
<evidence type="ECO:0000313" key="11">
    <source>
        <dbReference type="EMBL" id="BAN03112.1"/>
    </source>
</evidence>
<dbReference type="KEGG" id="aym:YM304_27980"/>
<protein>
    <recommendedName>
        <fullName evidence="8">Autoinducer 2 import system permease protein LsrD</fullName>
    </recommendedName>
</protein>
<evidence type="ECO:0000256" key="6">
    <source>
        <dbReference type="ARBA" id="ARBA00022989"/>
    </source>
</evidence>
<evidence type="ECO:0000256" key="10">
    <source>
        <dbReference type="SAM" id="Phobius"/>
    </source>
</evidence>
<comment type="subcellular location">
    <subcellularLocation>
        <location evidence="1">Cell membrane</location>
        <topology evidence="1">Multi-pass membrane protein</topology>
    </subcellularLocation>
</comment>
<proteinExistence type="predicted"/>
<dbReference type="Proteomes" id="UP000011863">
    <property type="component" value="Chromosome"/>
</dbReference>
<feature type="transmembrane region" description="Helical" evidence="10">
    <location>
        <begin position="42"/>
        <end position="60"/>
    </location>
</feature>
<evidence type="ECO:0000256" key="3">
    <source>
        <dbReference type="ARBA" id="ARBA00022475"/>
    </source>
</evidence>
<evidence type="ECO:0000313" key="12">
    <source>
        <dbReference type="Proteomes" id="UP000011863"/>
    </source>
</evidence>
<dbReference type="GO" id="GO:0022857">
    <property type="term" value="F:transmembrane transporter activity"/>
    <property type="evidence" value="ECO:0007669"/>
    <property type="project" value="InterPro"/>
</dbReference>
<gene>
    <name evidence="11" type="ORF">YM304_27980</name>
</gene>
<feature type="transmembrane region" description="Helical" evidence="10">
    <location>
        <begin position="72"/>
        <end position="93"/>
    </location>
</feature>
<dbReference type="OrthoDB" id="9808136at2"/>
<evidence type="ECO:0000256" key="4">
    <source>
        <dbReference type="ARBA" id="ARBA00022519"/>
    </source>
</evidence>
<dbReference type="InterPro" id="IPR001851">
    <property type="entry name" value="ABC_transp_permease"/>
</dbReference>
<feature type="transmembrane region" description="Helical" evidence="10">
    <location>
        <begin position="283"/>
        <end position="298"/>
    </location>
</feature>
<reference evidence="11 12" key="1">
    <citation type="journal article" date="2013" name="Int. J. Syst. Evol. Microbiol.">
        <title>Ilumatobacter nonamiense sp. nov. and Ilumatobacter coccineum sp. nov., isolated from seashore sand.</title>
        <authorList>
            <person name="Matsumoto A."/>
            <person name="Kasai H."/>
            <person name="Matsuo Y."/>
            <person name="Shizuri Y."/>
            <person name="Ichikawa N."/>
            <person name="Fujita N."/>
            <person name="Omura S."/>
            <person name="Takahashi Y."/>
        </authorList>
    </citation>
    <scope>NUCLEOTIDE SEQUENCE [LARGE SCALE GENOMIC DNA]</scope>
    <source>
        <strain evidence="12">NBRC 103263 / KCTC 29153 / YM16-304</strain>
    </source>
</reference>
<keyword evidence="2" id="KW-0813">Transport</keyword>
<name>A0A6C7EAS8_ILUCY</name>
<dbReference type="PANTHER" id="PTHR32196">
    <property type="entry name" value="ABC TRANSPORTER PERMEASE PROTEIN YPHD-RELATED-RELATED"/>
    <property type="match status" value="1"/>
</dbReference>
<accession>A0A6C7EAS8</accession>
<dbReference type="AlphaFoldDB" id="A0A6C7EAS8"/>
<dbReference type="PANTHER" id="PTHR32196:SF71">
    <property type="entry name" value="AUTOINDUCER 2 IMPORT SYSTEM PERMEASE PROTEIN LSRD"/>
    <property type="match status" value="1"/>
</dbReference>
<keyword evidence="5 10" id="KW-0812">Transmembrane</keyword>
<evidence type="ECO:0000256" key="2">
    <source>
        <dbReference type="ARBA" id="ARBA00022448"/>
    </source>
</evidence>
<feature type="transmembrane region" description="Helical" evidence="10">
    <location>
        <begin position="305"/>
        <end position="324"/>
    </location>
</feature>
<feature type="transmembrane region" description="Helical" evidence="10">
    <location>
        <begin position="129"/>
        <end position="147"/>
    </location>
</feature>
<feature type="region of interest" description="Disordered" evidence="9">
    <location>
        <begin position="1"/>
        <end position="27"/>
    </location>
</feature>
<dbReference type="EMBL" id="AP012057">
    <property type="protein sequence ID" value="BAN03112.1"/>
    <property type="molecule type" value="Genomic_DNA"/>
</dbReference>